<reference evidence="2 3" key="1">
    <citation type="journal article" date="2019" name="Nat. Ecol. Evol.">
        <title>Megaphylogeny resolves global patterns of mushroom evolution.</title>
        <authorList>
            <person name="Varga T."/>
            <person name="Krizsan K."/>
            <person name="Foldi C."/>
            <person name="Dima B."/>
            <person name="Sanchez-Garcia M."/>
            <person name="Sanchez-Ramirez S."/>
            <person name="Szollosi G.J."/>
            <person name="Szarkandi J.G."/>
            <person name="Papp V."/>
            <person name="Albert L."/>
            <person name="Andreopoulos W."/>
            <person name="Angelini C."/>
            <person name="Antonin V."/>
            <person name="Barry K.W."/>
            <person name="Bougher N.L."/>
            <person name="Buchanan P."/>
            <person name="Buyck B."/>
            <person name="Bense V."/>
            <person name="Catcheside P."/>
            <person name="Chovatia M."/>
            <person name="Cooper J."/>
            <person name="Damon W."/>
            <person name="Desjardin D."/>
            <person name="Finy P."/>
            <person name="Geml J."/>
            <person name="Haridas S."/>
            <person name="Hughes K."/>
            <person name="Justo A."/>
            <person name="Karasinski D."/>
            <person name="Kautmanova I."/>
            <person name="Kiss B."/>
            <person name="Kocsube S."/>
            <person name="Kotiranta H."/>
            <person name="LaButti K.M."/>
            <person name="Lechner B.E."/>
            <person name="Liimatainen K."/>
            <person name="Lipzen A."/>
            <person name="Lukacs Z."/>
            <person name="Mihaltcheva S."/>
            <person name="Morgado L.N."/>
            <person name="Niskanen T."/>
            <person name="Noordeloos M.E."/>
            <person name="Ohm R.A."/>
            <person name="Ortiz-Santana B."/>
            <person name="Ovrebo C."/>
            <person name="Racz N."/>
            <person name="Riley R."/>
            <person name="Savchenko A."/>
            <person name="Shiryaev A."/>
            <person name="Soop K."/>
            <person name="Spirin V."/>
            <person name="Szebenyi C."/>
            <person name="Tomsovsky M."/>
            <person name="Tulloss R.E."/>
            <person name="Uehling J."/>
            <person name="Grigoriev I.V."/>
            <person name="Vagvolgyi C."/>
            <person name="Papp T."/>
            <person name="Martin F.M."/>
            <person name="Miettinen O."/>
            <person name="Hibbett D.S."/>
            <person name="Nagy L.G."/>
        </authorList>
    </citation>
    <scope>NUCLEOTIDE SEQUENCE [LARGE SCALE GENOMIC DNA]</scope>
    <source>
        <strain evidence="2 3">CBS 962.96</strain>
    </source>
</reference>
<evidence type="ECO:0000313" key="3">
    <source>
        <dbReference type="Proteomes" id="UP000297245"/>
    </source>
</evidence>
<dbReference type="AlphaFoldDB" id="A0A4S8M5H4"/>
<keyword evidence="3" id="KW-1185">Reference proteome</keyword>
<feature type="transmembrane region" description="Helical" evidence="1">
    <location>
        <begin position="12"/>
        <end position="31"/>
    </location>
</feature>
<name>A0A4S8M5H4_DENBC</name>
<gene>
    <name evidence="2" type="ORF">K435DRAFT_857714</name>
</gene>
<evidence type="ECO:0000256" key="1">
    <source>
        <dbReference type="SAM" id="Phobius"/>
    </source>
</evidence>
<organism evidence="2 3">
    <name type="scientific">Dendrothele bispora (strain CBS 962.96)</name>
    <dbReference type="NCBI Taxonomy" id="1314807"/>
    <lineage>
        <taxon>Eukaryota</taxon>
        <taxon>Fungi</taxon>
        <taxon>Dikarya</taxon>
        <taxon>Basidiomycota</taxon>
        <taxon>Agaricomycotina</taxon>
        <taxon>Agaricomycetes</taxon>
        <taxon>Agaricomycetidae</taxon>
        <taxon>Agaricales</taxon>
        <taxon>Agaricales incertae sedis</taxon>
        <taxon>Dendrothele</taxon>
    </lineage>
</organism>
<dbReference type="EMBL" id="ML179158">
    <property type="protein sequence ID" value="THU97310.1"/>
    <property type="molecule type" value="Genomic_DNA"/>
</dbReference>
<accession>A0A4S8M5H4</accession>
<keyword evidence="1" id="KW-0472">Membrane</keyword>
<evidence type="ECO:0000313" key="2">
    <source>
        <dbReference type="EMBL" id="THU97310.1"/>
    </source>
</evidence>
<proteinExistence type="predicted"/>
<keyword evidence="1" id="KW-1133">Transmembrane helix</keyword>
<protein>
    <submittedName>
        <fullName evidence="2">Uncharacterized protein</fullName>
    </submittedName>
</protein>
<dbReference type="Proteomes" id="UP000297245">
    <property type="component" value="Unassembled WGS sequence"/>
</dbReference>
<sequence>MTLRDHTATRATSYYTDVILIFLFLVVLLRLSGALRDGRVGAGHQRRAAAAHLNYDIHHTASQDLSTDDTHVNCGPYQSHLGTKENPVPPFYSIVHLSSALFSTFPIVEPYLMYRCFIHTDTGAQRRRSSRLCLGLDYGTEWWDG</sequence>
<keyword evidence="1" id="KW-0812">Transmembrane</keyword>